<dbReference type="AlphaFoldDB" id="A0A8J3VV80"/>
<proteinExistence type="predicted"/>
<reference evidence="1" key="1">
    <citation type="submission" date="2021-01" db="EMBL/GenBank/DDBJ databases">
        <title>Whole genome shotgun sequence of Rugosimonospora africana NBRC 104875.</title>
        <authorList>
            <person name="Komaki H."/>
            <person name="Tamura T."/>
        </authorList>
    </citation>
    <scope>NUCLEOTIDE SEQUENCE</scope>
    <source>
        <strain evidence="1">NBRC 104875</strain>
    </source>
</reference>
<accession>A0A8J3VV80</accession>
<gene>
    <name evidence="1" type="ORF">Raf01_78310</name>
</gene>
<sequence>MGSGTDEPDVIRQTAFMTENVLSVPAYSSQTGVIAPAEGGTVTIEIRDGSVEIFGDPAGLRDLARWCLALSDTQAPAGAHIHLDPGTIPLAVESVSLMLARR</sequence>
<dbReference type="Pfam" id="PF15566">
    <property type="entry name" value="Imm32"/>
    <property type="match status" value="1"/>
</dbReference>
<evidence type="ECO:0000313" key="2">
    <source>
        <dbReference type="Proteomes" id="UP000642748"/>
    </source>
</evidence>
<keyword evidence="2" id="KW-1185">Reference proteome</keyword>
<dbReference type="InterPro" id="IPR029083">
    <property type="entry name" value="Imm32"/>
</dbReference>
<protein>
    <submittedName>
        <fullName evidence="1">Uncharacterized protein</fullName>
    </submittedName>
</protein>
<dbReference type="EMBL" id="BONZ01000083">
    <property type="protein sequence ID" value="GIH19659.1"/>
    <property type="molecule type" value="Genomic_DNA"/>
</dbReference>
<name>A0A8J3VV80_9ACTN</name>
<evidence type="ECO:0000313" key="1">
    <source>
        <dbReference type="EMBL" id="GIH19659.1"/>
    </source>
</evidence>
<comment type="caution">
    <text evidence="1">The sequence shown here is derived from an EMBL/GenBank/DDBJ whole genome shotgun (WGS) entry which is preliminary data.</text>
</comment>
<dbReference type="Proteomes" id="UP000642748">
    <property type="component" value="Unassembled WGS sequence"/>
</dbReference>
<organism evidence="1 2">
    <name type="scientific">Rugosimonospora africana</name>
    <dbReference type="NCBI Taxonomy" id="556532"/>
    <lineage>
        <taxon>Bacteria</taxon>
        <taxon>Bacillati</taxon>
        <taxon>Actinomycetota</taxon>
        <taxon>Actinomycetes</taxon>
        <taxon>Micromonosporales</taxon>
        <taxon>Micromonosporaceae</taxon>
        <taxon>Rugosimonospora</taxon>
    </lineage>
</organism>